<organism evidence="1">
    <name type="scientific">Oryza sativa subsp. japonica</name>
    <name type="common">Rice</name>
    <dbReference type="NCBI Taxonomy" id="39947"/>
    <lineage>
        <taxon>Eukaryota</taxon>
        <taxon>Viridiplantae</taxon>
        <taxon>Streptophyta</taxon>
        <taxon>Embryophyta</taxon>
        <taxon>Tracheophyta</taxon>
        <taxon>Spermatophyta</taxon>
        <taxon>Magnoliopsida</taxon>
        <taxon>Liliopsida</taxon>
        <taxon>Poales</taxon>
        <taxon>Poaceae</taxon>
        <taxon>BOP clade</taxon>
        <taxon>Oryzoideae</taxon>
        <taxon>Oryzeae</taxon>
        <taxon>Oryzinae</taxon>
        <taxon>Oryza</taxon>
        <taxon>Oryza sativa</taxon>
    </lineage>
</organism>
<reference evidence="1" key="2">
    <citation type="submission" date="2005-04" db="EMBL/GenBank/DDBJ databases">
        <authorList>
            <person name="Buell C.R."/>
            <person name="Wing R.A."/>
            <person name="McCombie W.A."/>
            <person name="Ouyang S."/>
        </authorList>
    </citation>
    <scope>NUCLEOTIDE SEQUENCE</scope>
</reference>
<sequence>MLSLSPWLIMTYSTLPAASSSVDKPLRLHGWHIAPLLMDIIVFTDRPPRPLSTSVLAYTVGWSHHRCWASTPSSLAAVITADRFLRLHGWCNPLPLLMATMSSLPAAAIAADWCFYWD</sequence>
<dbReference type="AlphaFoldDB" id="Q2QUM3"/>
<evidence type="ECO:0000313" key="1">
    <source>
        <dbReference type="EMBL" id="ABA97313.1"/>
    </source>
</evidence>
<reference evidence="1" key="1">
    <citation type="journal article" date="2005" name="BMC Biol.">
        <title>The sequence of rice chromosomes 11 and 12, rich in disease resistance genes and recent gene duplications.</title>
        <authorList>
            <consortium name="The rice chromosomes 11 and 12 sequencing consortia"/>
        </authorList>
    </citation>
    <scope>NUCLEOTIDE SEQUENCE [LARGE SCALE GENOMIC DNA]</scope>
</reference>
<proteinExistence type="predicted"/>
<dbReference type="EMBL" id="DP000011">
    <property type="protein sequence ID" value="ABA97313.1"/>
    <property type="molecule type" value="Genomic_DNA"/>
</dbReference>
<protein>
    <recommendedName>
        <fullName evidence="2">HGWP repeat containing protein-like</fullName>
    </recommendedName>
</protein>
<gene>
    <name evidence="1" type="ordered locus">LOC_Os12g15770</name>
</gene>
<name>Q2QUM3_ORYSJ</name>
<reference evidence="1" key="3">
    <citation type="submission" date="2006-01" db="EMBL/GenBank/DDBJ databases">
        <authorList>
            <person name="Buell R."/>
        </authorList>
    </citation>
    <scope>NUCLEOTIDE SEQUENCE</scope>
</reference>
<evidence type="ECO:0008006" key="2">
    <source>
        <dbReference type="Google" id="ProtNLM"/>
    </source>
</evidence>
<accession>Q2QUM3</accession>